<dbReference type="InterPro" id="IPR001460">
    <property type="entry name" value="PCN-bd_Tpept"/>
</dbReference>
<dbReference type="SUPFAM" id="SSF56601">
    <property type="entry name" value="beta-lactamase/transpeptidase-like"/>
    <property type="match status" value="1"/>
</dbReference>
<feature type="domain" description="Glycosyl transferase family 51" evidence="12">
    <location>
        <begin position="174"/>
        <end position="336"/>
    </location>
</feature>
<evidence type="ECO:0000259" key="12">
    <source>
        <dbReference type="Pfam" id="PF00912"/>
    </source>
</evidence>
<dbReference type="PANTHER" id="PTHR32282:SF34">
    <property type="entry name" value="PENICILLIN-BINDING PROTEIN 1A"/>
    <property type="match status" value="1"/>
</dbReference>
<dbReference type="EMBL" id="JBHSXX010000001">
    <property type="protein sequence ID" value="MFC6865873.1"/>
    <property type="molecule type" value="Genomic_DNA"/>
</dbReference>
<evidence type="ECO:0000256" key="7">
    <source>
        <dbReference type="ARBA" id="ARBA00034000"/>
    </source>
</evidence>
<feature type="region of interest" description="Disordered" evidence="9">
    <location>
        <begin position="1"/>
        <end position="75"/>
    </location>
</feature>
<feature type="compositionally biased region" description="Acidic residues" evidence="9">
    <location>
        <begin position="742"/>
        <end position="757"/>
    </location>
</feature>
<feature type="region of interest" description="Disordered" evidence="9">
    <location>
        <begin position="348"/>
        <end position="369"/>
    </location>
</feature>
<evidence type="ECO:0000256" key="4">
    <source>
        <dbReference type="ARBA" id="ARBA00022679"/>
    </source>
</evidence>
<feature type="compositionally biased region" description="Gly residues" evidence="9">
    <location>
        <begin position="787"/>
        <end position="799"/>
    </location>
</feature>
<evidence type="ECO:0000256" key="1">
    <source>
        <dbReference type="ARBA" id="ARBA00022645"/>
    </source>
</evidence>
<dbReference type="GO" id="GO:0016757">
    <property type="term" value="F:glycosyltransferase activity"/>
    <property type="evidence" value="ECO:0007669"/>
    <property type="project" value="UniProtKB-KW"/>
</dbReference>
<protein>
    <submittedName>
        <fullName evidence="13">Transglycosylase domain-containing protein</fullName>
        <ecNumber evidence="13">2.4.-.-</ecNumber>
    </submittedName>
</protein>
<feature type="compositionally biased region" description="Basic and acidic residues" evidence="9">
    <location>
        <begin position="758"/>
        <end position="771"/>
    </location>
</feature>
<dbReference type="InterPro" id="IPR012338">
    <property type="entry name" value="Beta-lactam/transpept-like"/>
</dbReference>
<keyword evidence="6" id="KW-0511">Multifunctional enzyme</keyword>
<evidence type="ECO:0000256" key="9">
    <source>
        <dbReference type="SAM" id="MobiDB-lite"/>
    </source>
</evidence>
<feature type="region of interest" description="Disordered" evidence="9">
    <location>
        <begin position="726"/>
        <end position="817"/>
    </location>
</feature>
<dbReference type="InterPro" id="IPR036950">
    <property type="entry name" value="PBP_transglycosylase"/>
</dbReference>
<dbReference type="InterPro" id="IPR023346">
    <property type="entry name" value="Lysozyme-like_dom_sf"/>
</dbReference>
<feature type="compositionally biased region" description="Low complexity" evidence="9">
    <location>
        <begin position="772"/>
        <end position="781"/>
    </location>
</feature>
<evidence type="ECO:0000256" key="2">
    <source>
        <dbReference type="ARBA" id="ARBA00022670"/>
    </source>
</evidence>
<keyword evidence="14" id="KW-1185">Reference proteome</keyword>
<proteinExistence type="predicted"/>
<comment type="caution">
    <text evidence="13">The sequence shown here is derived from an EMBL/GenBank/DDBJ whole genome shotgun (WGS) entry which is preliminary data.</text>
</comment>
<dbReference type="RefSeq" id="WP_345402704.1">
    <property type="nucleotide sequence ID" value="NZ_BAABLA010000111.1"/>
</dbReference>
<keyword evidence="10" id="KW-0812">Transmembrane</keyword>
<comment type="catalytic activity">
    <reaction evidence="7">
        <text>Preferential cleavage: (Ac)2-L-Lys-D-Ala-|-D-Ala. Also transpeptidation of peptidyl-alanyl moieties that are N-acyl substituents of D-alanine.</text>
        <dbReference type="EC" id="3.4.16.4"/>
    </reaction>
</comment>
<dbReference type="Gene3D" id="1.10.3810.10">
    <property type="entry name" value="Biosynthetic peptidoglycan transglycosylase-like"/>
    <property type="match status" value="1"/>
</dbReference>
<evidence type="ECO:0000256" key="6">
    <source>
        <dbReference type="ARBA" id="ARBA00023268"/>
    </source>
</evidence>
<dbReference type="Pfam" id="PF00912">
    <property type="entry name" value="Transgly"/>
    <property type="match status" value="1"/>
</dbReference>
<feature type="compositionally biased region" description="Pro residues" evidence="9">
    <location>
        <begin position="1"/>
        <end position="30"/>
    </location>
</feature>
<keyword evidence="3 13" id="KW-0328">Glycosyltransferase</keyword>
<feature type="domain" description="Penicillin-binding protein transpeptidase" evidence="11">
    <location>
        <begin position="428"/>
        <end position="676"/>
    </location>
</feature>
<dbReference type="Gene3D" id="3.40.710.10">
    <property type="entry name" value="DD-peptidase/beta-lactamase superfamily"/>
    <property type="match status" value="1"/>
</dbReference>
<feature type="transmembrane region" description="Helical" evidence="10">
    <location>
        <begin position="120"/>
        <end position="143"/>
    </location>
</feature>
<gene>
    <name evidence="13" type="ORF">ACFQGD_01795</name>
</gene>
<dbReference type="SUPFAM" id="SSF53955">
    <property type="entry name" value="Lysozyme-like"/>
    <property type="match status" value="1"/>
</dbReference>
<dbReference type="InterPro" id="IPR001264">
    <property type="entry name" value="Glyco_trans_51"/>
</dbReference>
<reference evidence="14" key="1">
    <citation type="journal article" date="2019" name="Int. J. Syst. Evol. Microbiol.">
        <title>The Global Catalogue of Microorganisms (GCM) 10K type strain sequencing project: providing services to taxonomists for standard genome sequencing and annotation.</title>
        <authorList>
            <consortium name="The Broad Institute Genomics Platform"/>
            <consortium name="The Broad Institute Genome Sequencing Center for Infectious Disease"/>
            <person name="Wu L."/>
            <person name="Ma J."/>
        </authorList>
    </citation>
    <scope>NUCLEOTIDE SEQUENCE [LARGE SCALE GENOMIC DNA]</scope>
    <source>
        <strain evidence="14">KCTC 32255</strain>
    </source>
</reference>
<evidence type="ECO:0000259" key="11">
    <source>
        <dbReference type="Pfam" id="PF00905"/>
    </source>
</evidence>
<feature type="compositionally biased region" description="Basic and acidic residues" evidence="9">
    <location>
        <begin position="61"/>
        <end position="75"/>
    </location>
</feature>
<accession>A0ABW2BSS7</accession>
<dbReference type="Proteomes" id="UP001596337">
    <property type="component" value="Unassembled WGS sequence"/>
</dbReference>
<evidence type="ECO:0000256" key="3">
    <source>
        <dbReference type="ARBA" id="ARBA00022676"/>
    </source>
</evidence>
<sequence length="817" mass="88024">MPPGQRPGPPPAPPHGHPGAPPPGAPPRGQPPGGKQDDAYATEMFSPLSGGTGTEPPEPELLTHRPAGDPMWRDPAADDEMTAFVANHEQGPDLPGDPDEEDVDDGLTAKQKRWRLVRRIGYAAVTVFVLVPIAIFTVLYFVLDVPSPYEVAASQDKTVTYMYSNGGVMAKDITDGNRVLLEPDQVPDKVKHAVYAAEDETFETNAGFDVMGILRAAKNQLTGGVGGGSTITQQYVKKATENDDHTITRKATEIVKAFKMSNQLSKTEIITAYLNTIYFGRGAYGVQAASQAYFAKDVGKLSPAQAAYLAGIIQAPSRGDNLEYAERRWNYVMDQMVENKWLSSSERASATFPKPVNENKTDSPGFDGSRRHLKAAIGSELESLGYSEEQVRTAGYTIHTTIDKRAQRIAEQVVRGVMKGQPKKLHEAFVAVDPASGGVMAYYGGPYDETDYVNWASKGRNPGSTMKAFDFLALLKKGEKGPYATYDGTSPRTFGDTEVRNAGNDQCPDCTVMEAMKRSINTVFFDMVFNDVGPRSVVKAVREAGVSEKSTVSDVDGNIAIGGGDNKITPQDLASAYATFAADGVRRDSHLVTKITTPDGDVIYQADRKGTPAFSPDREKSKQIAGNVTMTLEPVLGYSDLRCANGRECAGKTGTHEAPGHPGENSQAWMVGYSRQIAAAAWVGDKALAPIRDANGTPIYGSGLPGSIWQQFMNRYHEGLPLEPFPEVEVMGEPPPPPPEPEPTEEPTEEPSEEPEESERPQPEPPGRPEETTTTTAPTTTEDGDDGGGSIFPGNGNGNGRPTEEEQTSEATQEESS</sequence>
<dbReference type="InterPro" id="IPR050396">
    <property type="entry name" value="Glycosyltr_51/Transpeptidase"/>
</dbReference>
<dbReference type="PANTHER" id="PTHR32282">
    <property type="entry name" value="BINDING PROTEIN TRANSPEPTIDASE, PUTATIVE-RELATED"/>
    <property type="match status" value="1"/>
</dbReference>
<dbReference type="Pfam" id="PF00905">
    <property type="entry name" value="Transpeptidase"/>
    <property type="match status" value="1"/>
</dbReference>
<keyword evidence="1" id="KW-0121">Carboxypeptidase</keyword>
<name>A0ABW2BSS7_9PSEU</name>
<feature type="compositionally biased region" description="Acidic residues" evidence="9">
    <location>
        <begin position="805"/>
        <end position="817"/>
    </location>
</feature>
<evidence type="ECO:0000256" key="10">
    <source>
        <dbReference type="SAM" id="Phobius"/>
    </source>
</evidence>
<keyword evidence="10" id="KW-1133">Transmembrane helix</keyword>
<keyword evidence="4 13" id="KW-0808">Transferase</keyword>
<organism evidence="13 14">
    <name type="scientific">Haloechinothrix salitolerans</name>
    <dbReference type="NCBI Taxonomy" id="926830"/>
    <lineage>
        <taxon>Bacteria</taxon>
        <taxon>Bacillati</taxon>
        <taxon>Actinomycetota</taxon>
        <taxon>Actinomycetes</taxon>
        <taxon>Pseudonocardiales</taxon>
        <taxon>Pseudonocardiaceae</taxon>
        <taxon>Haloechinothrix</taxon>
    </lineage>
</organism>
<comment type="catalytic activity">
    <reaction evidence="8">
        <text>[GlcNAc-(1-&gt;4)-Mur2Ac(oyl-L-Ala-gamma-D-Glu-L-Lys-D-Ala-D-Ala)](n)-di-trans,octa-cis-undecaprenyl diphosphate + beta-D-GlcNAc-(1-&gt;4)-Mur2Ac(oyl-L-Ala-gamma-D-Glu-L-Lys-D-Ala-D-Ala)-di-trans,octa-cis-undecaprenyl diphosphate = [GlcNAc-(1-&gt;4)-Mur2Ac(oyl-L-Ala-gamma-D-Glu-L-Lys-D-Ala-D-Ala)](n+1)-di-trans,octa-cis-undecaprenyl diphosphate + di-trans,octa-cis-undecaprenyl diphosphate + H(+)</text>
        <dbReference type="Rhea" id="RHEA:23708"/>
        <dbReference type="Rhea" id="RHEA-COMP:9602"/>
        <dbReference type="Rhea" id="RHEA-COMP:9603"/>
        <dbReference type="ChEBI" id="CHEBI:15378"/>
        <dbReference type="ChEBI" id="CHEBI:58405"/>
        <dbReference type="ChEBI" id="CHEBI:60033"/>
        <dbReference type="ChEBI" id="CHEBI:78435"/>
        <dbReference type="EC" id="2.4.99.28"/>
    </reaction>
</comment>
<evidence type="ECO:0000256" key="8">
    <source>
        <dbReference type="ARBA" id="ARBA00049902"/>
    </source>
</evidence>
<keyword evidence="10" id="KW-0472">Membrane</keyword>
<evidence type="ECO:0000256" key="5">
    <source>
        <dbReference type="ARBA" id="ARBA00022801"/>
    </source>
</evidence>
<evidence type="ECO:0000313" key="13">
    <source>
        <dbReference type="EMBL" id="MFC6865873.1"/>
    </source>
</evidence>
<evidence type="ECO:0000313" key="14">
    <source>
        <dbReference type="Proteomes" id="UP001596337"/>
    </source>
</evidence>
<dbReference type="EC" id="2.4.-.-" evidence="13"/>
<keyword evidence="5" id="KW-0378">Hydrolase</keyword>
<keyword evidence="2" id="KW-0645">Protease</keyword>